<feature type="region of interest" description="Disordered" evidence="5">
    <location>
        <begin position="391"/>
        <end position="423"/>
    </location>
</feature>
<evidence type="ECO:0000256" key="2">
    <source>
        <dbReference type="ARBA" id="ARBA00022771"/>
    </source>
</evidence>
<name>A0A8J6H5Y8_TENMO</name>
<reference evidence="8" key="2">
    <citation type="submission" date="2021-08" db="EMBL/GenBank/DDBJ databases">
        <authorList>
            <person name="Eriksson T."/>
        </authorList>
    </citation>
    <scope>NUCLEOTIDE SEQUENCE</scope>
    <source>
        <strain evidence="8">Stoneville</strain>
        <tissue evidence="8">Whole head</tissue>
    </source>
</reference>
<dbReference type="FunFam" id="4.10.1110.10:FF:000001">
    <property type="entry name" value="Zinc finger AN1-type containing 6"/>
    <property type="match status" value="1"/>
</dbReference>
<dbReference type="AlphaFoldDB" id="A0A8J6H5Y8"/>
<comment type="caution">
    <text evidence="8">The sequence shown here is derived from an EMBL/GenBank/DDBJ whole genome shotgun (WGS) entry which is preliminary data.</text>
</comment>
<keyword evidence="2 4" id="KW-0863">Zinc-finger</keyword>
<keyword evidence="1" id="KW-0479">Metal-binding</keyword>
<dbReference type="Gene3D" id="4.10.1110.10">
    <property type="entry name" value="AN1-like Zinc finger"/>
    <property type="match status" value="1"/>
</dbReference>
<evidence type="ECO:0000259" key="7">
    <source>
        <dbReference type="PROSITE" id="PS51039"/>
    </source>
</evidence>
<dbReference type="Gene3D" id="1.20.5.4770">
    <property type="match status" value="1"/>
</dbReference>
<evidence type="ECO:0000256" key="3">
    <source>
        <dbReference type="ARBA" id="ARBA00022833"/>
    </source>
</evidence>
<organism evidence="8 9">
    <name type="scientific">Tenebrio molitor</name>
    <name type="common">Yellow mealworm beetle</name>
    <dbReference type="NCBI Taxonomy" id="7067"/>
    <lineage>
        <taxon>Eukaryota</taxon>
        <taxon>Metazoa</taxon>
        <taxon>Ecdysozoa</taxon>
        <taxon>Arthropoda</taxon>
        <taxon>Hexapoda</taxon>
        <taxon>Insecta</taxon>
        <taxon>Pterygota</taxon>
        <taxon>Neoptera</taxon>
        <taxon>Endopterygota</taxon>
        <taxon>Coleoptera</taxon>
        <taxon>Polyphaga</taxon>
        <taxon>Cucujiformia</taxon>
        <taxon>Tenebrionidae</taxon>
        <taxon>Tenebrio</taxon>
    </lineage>
</organism>
<dbReference type="InterPro" id="IPR035896">
    <property type="entry name" value="AN1-like_Znf"/>
</dbReference>
<feature type="domain" description="AN1-type" evidence="7">
    <location>
        <begin position="495"/>
        <end position="541"/>
    </location>
</feature>
<dbReference type="SMART" id="SM00154">
    <property type="entry name" value="ZnF_AN1"/>
    <property type="match status" value="1"/>
</dbReference>
<proteinExistence type="predicted"/>
<evidence type="ECO:0000256" key="5">
    <source>
        <dbReference type="SAM" id="MobiDB-lite"/>
    </source>
</evidence>
<protein>
    <recommendedName>
        <fullName evidence="10">AN1-type zinc finger protein 6</fullName>
    </recommendedName>
</protein>
<dbReference type="PROSITE" id="PS51039">
    <property type="entry name" value="ZF_AN1"/>
    <property type="match status" value="1"/>
</dbReference>
<dbReference type="SMART" id="SM00259">
    <property type="entry name" value="ZnF_A20"/>
    <property type="match status" value="1"/>
</dbReference>
<sequence length="560" mass="61756">MKVEKIGELSVISSKRGHRSEIVCLVIDAMNEVTFLIFFPPIRGISDLGRGHVFVSVVPPKITAGGEVRGRIDTSPRSQQMMMERLHHHRRRNDLFTPPPPKRECTAECGGPSVVTTSRDTETCTIVKWVVRAVILLFFRVDFVSFEWGTCRCERDGDSGGSERKRTRKPTRIATAGQRSVEKGMFPKKCVNKTFTCNIKLALTLCVRRATVGGRRWGMGFFRKEFDGRVTAESPSAGHNGPLWLWPRMKGGERGHREDYAYQASEVASCEIVAEISGTLPSPFELPRDGQPRDLHPSSRESNPMQALCRSGCGFYGSPATDGLCSLCYKEALKKKQQLPSTPSLSALRDTATAQTTINHISSSPVPDLPIEVSRGFGFCILESEAWPSMSKNHLPTTSSEDDTPVSDALVVSSSPKDDESSKYLTNQVDQAFAELIRVKNRFSLSVVEQAVDEGAASVAGSNSAEAPAVTEALTANSPELDHSSDEKDADKDAKKKKNRCATCRKKVGLTGFECRCGGLFCAIHRYSDKHDCSFNYREMGAQEIRRNNPVVVGEKIQKI</sequence>
<evidence type="ECO:0008006" key="10">
    <source>
        <dbReference type="Google" id="ProtNLM"/>
    </source>
</evidence>
<dbReference type="SUPFAM" id="SSF57716">
    <property type="entry name" value="Glucocorticoid receptor-like (DNA-binding domain)"/>
    <property type="match status" value="1"/>
</dbReference>
<feature type="region of interest" description="Disordered" evidence="5">
    <location>
        <begin position="155"/>
        <end position="178"/>
    </location>
</feature>
<dbReference type="PROSITE" id="PS51036">
    <property type="entry name" value="ZF_A20"/>
    <property type="match status" value="1"/>
</dbReference>
<feature type="region of interest" description="Disordered" evidence="5">
    <location>
        <begin position="475"/>
        <end position="496"/>
    </location>
</feature>
<evidence type="ECO:0000259" key="6">
    <source>
        <dbReference type="PROSITE" id="PS51036"/>
    </source>
</evidence>
<dbReference type="InterPro" id="IPR002653">
    <property type="entry name" value="Znf_A20"/>
</dbReference>
<feature type="region of interest" description="Disordered" evidence="5">
    <location>
        <begin position="281"/>
        <end position="303"/>
    </location>
</feature>
<evidence type="ECO:0000256" key="4">
    <source>
        <dbReference type="PROSITE-ProRule" id="PRU00449"/>
    </source>
</evidence>
<reference evidence="8" key="1">
    <citation type="journal article" date="2020" name="J Insects Food Feed">
        <title>The yellow mealworm (Tenebrio molitor) genome: a resource for the emerging insects as food and feed industry.</title>
        <authorList>
            <person name="Eriksson T."/>
            <person name="Andere A."/>
            <person name="Kelstrup H."/>
            <person name="Emery V."/>
            <person name="Picard C."/>
        </authorList>
    </citation>
    <scope>NUCLEOTIDE SEQUENCE</scope>
    <source>
        <strain evidence="8">Stoneville</strain>
        <tissue evidence="8">Whole head</tissue>
    </source>
</reference>
<dbReference type="Pfam" id="PF01754">
    <property type="entry name" value="zf-A20"/>
    <property type="match status" value="1"/>
</dbReference>
<keyword evidence="9" id="KW-1185">Reference proteome</keyword>
<gene>
    <name evidence="8" type="ORF">GEV33_010292</name>
</gene>
<dbReference type="InterPro" id="IPR000058">
    <property type="entry name" value="Znf_AN1"/>
</dbReference>
<dbReference type="SUPFAM" id="SSF118310">
    <property type="entry name" value="AN1-like Zinc finger"/>
    <property type="match status" value="1"/>
</dbReference>
<dbReference type="PANTHER" id="PTHR10634:SF149">
    <property type="entry name" value="AN1-TYPE DOMAIN-CONTAINING PROTEIN-RELATED"/>
    <property type="match status" value="1"/>
</dbReference>
<evidence type="ECO:0000256" key="1">
    <source>
        <dbReference type="ARBA" id="ARBA00022723"/>
    </source>
</evidence>
<feature type="compositionally biased region" description="Basic and acidic residues" evidence="5">
    <location>
        <begin position="155"/>
        <end position="164"/>
    </location>
</feature>
<evidence type="ECO:0000313" key="9">
    <source>
        <dbReference type="Proteomes" id="UP000719412"/>
    </source>
</evidence>
<feature type="compositionally biased region" description="Basic and acidic residues" evidence="5">
    <location>
        <begin position="286"/>
        <end position="299"/>
    </location>
</feature>
<feature type="domain" description="A20-type" evidence="6">
    <location>
        <begin position="303"/>
        <end position="337"/>
    </location>
</feature>
<dbReference type="InterPro" id="IPR050652">
    <property type="entry name" value="AN1_A20_ZnFinger"/>
</dbReference>
<keyword evidence="3" id="KW-0862">Zinc</keyword>
<dbReference type="Pfam" id="PF01428">
    <property type="entry name" value="zf-AN1"/>
    <property type="match status" value="1"/>
</dbReference>
<feature type="compositionally biased region" description="Basic and acidic residues" evidence="5">
    <location>
        <begin position="480"/>
        <end position="494"/>
    </location>
</feature>
<dbReference type="EMBL" id="JABDTM020025994">
    <property type="protein sequence ID" value="KAH0812500.1"/>
    <property type="molecule type" value="Genomic_DNA"/>
</dbReference>
<dbReference type="GO" id="GO:0008270">
    <property type="term" value="F:zinc ion binding"/>
    <property type="evidence" value="ECO:0007669"/>
    <property type="project" value="UniProtKB-KW"/>
</dbReference>
<evidence type="ECO:0000313" key="8">
    <source>
        <dbReference type="EMBL" id="KAH0812500.1"/>
    </source>
</evidence>
<accession>A0A8J6H5Y8</accession>
<dbReference type="Proteomes" id="UP000719412">
    <property type="component" value="Unassembled WGS sequence"/>
</dbReference>
<dbReference type="PANTHER" id="PTHR10634">
    <property type="entry name" value="AN1-TYPE ZINC FINGER PROTEIN"/>
    <property type="match status" value="1"/>
</dbReference>
<dbReference type="GO" id="GO:0003677">
    <property type="term" value="F:DNA binding"/>
    <property type="evidence" value="ECO:0007669"/>
    <property type="project" value="InterPro"/>
</dbReference>